<gene>
    <name evidence="3 5" type="primary">clec-172</name>
    <name evidence="3" type="ORF">CELE_K03H6.7</name>
    <name evidence="5" type="ORF">K03H6.7</name>
</gene>
<dbReference type="Gene3D" id="3.10.100.10">
    <property type="entry name" value="Mannose-Binding Protein A, subunit A"/>
    <property type="match status" value="1"/>
</dbReference>
<accession>Q2MGE7</accession>
<dbReference type="AlphaFoldDB" id="Q2MGE7"/>
<dbReference type="InterPro" id="IPR001304">
    <property type="entry name" value="C-type_lectin-like"/>
</dbReference>
<evidence type="ECO:0000256" key="1">
    <source>
        <dbReference type="SAM" id="SignalP"/>
    </source>
</evidence>
<name>Q2MGE7_CAEEL</name>
<dbReference type="PaxDb" id="6239-K03H6.7"/>
<dbReference type="OrthoDB" id="7357196at2759"/>
<dbReference type="FunFam" id="3.10.100.10:FF:000078">
    <property type="entry name" value="C-type LECtin"/>
    <property type="match status" value="1"/>
</dbReference>
<evidence type="ECO:0000313" key="5">
    <source>
        <dbReference type="WormBase" id="K03H6.7"/>
    </source>
</evidence>
<feature type="domain" description="C-type lectin" evidence="2">
    <location>
        <begin position="27"/>
        <end position="144"/>
    </location>
</feature>
<dbReference type="Pfam" id="PF00059">
    <property type="entry name" value="Lectin_C"/>
    <property type="match status" value="1"/>
</dbReference>
<dbReference type="GO" id="GO:0050830">
    <property type="term" value="P:defense response to Gram-positive bacterium"/>
    <property type="evidence" value="ECO:0000270"/>
    <property type="project" value="WormBase"/>
</dbReference>
<proteinExistence type="predicted"/>
<reference evidence="3 4" key="1">
    <citation type="journal article" date="1998" name="Science">
        <title>Genome sequence of the nematode C. elegans: a platform for investigating biology.</title>
        <authorList>
            <consortium name="The C. elegans sequencing consortium"/>
            <person name="Sulson J.E."/>
            <person name="Waterston R."/>
        </authorList>
    </citation>
    <scope>NUCLEOTIDE SEQUENCE [LARGE SCALE GENOMIC DNA]</scope>
    <source>
        <strain evidence="3 4">Bristol N2</strain>
    </source>
</reference>
<dbReference type="UCSC" id="K03H6.7">
    <property type="organism name" value="c. elegans"/>
</dbReference>
<organism evidence="3 4">
    <name type="scientific">Caenorhabditis elegans</name>
    <dbReference type="NCBI Taxonomy" id="6239"/>
    <lineage>
        <taxon>Eukaryota</taxon>
        <taxon>Metazoa</taxon>
        <taxon>Ecdysozoa</taxon>
        <taxon>Nematoda</taxon>
        <taxon>Chromadorea</taxon>
        <taxon>Rhabditida</taxon>
        <taxon>Rhabditina</taxon>
        <taxon>Rhabditomorpha</taxon>
        <taxon>Rhabditoidea</taxon>
        <taxon>Rhabditidae</taxon>
        <taxon>Peloderinae</taxon>
        <taxon>Caenorhabditis</taxon>
    </lineage>
</organism>
<dbReference type="STRING" id="6239.K03H6.7.1"/>
<feature type="signal peptide" evidence="1">
    <location>
        <begin position="1"/>
        <end position="17"/>
    </location>
</feature>
<dbReference type="HOGENOM" id="CLU_057197_1_0_1"/>
<evidence type="ECO:0000259" key="2">
    <source>
        <dbReference type="PROSITE" id="PS50041"/>
    </source>
</evidence>
<dbReference type="InterPro" id="IPR016186">
    <property type="entry name" value="C-type_lectin-like/link_sf"/>
</dbReference>
<dbReference type="SMART" id="SM00034">
    <property type="entry name" value="CLECT"/>
    <property type="match status" value="1"/>
</dbReference>
<keyword evidence="4" id="KW-1185">Reference proteome</keyword>
<sequence length="170" mass="19555">MISQLILASSLISLAHTACLLDSDRQFGNSCYIFVNQRMDFDSAENSCRRQPQIWANLAKIDNVIESNYLARTAATIFGMEHGSFWIGVYRPTVYDPFKTMDGRYCQYTHFKNANPSMDYAAESVTDGYWSTFSKETRMPFVCYYPASEAYASTMSSDWLENLRKTKEEK</sequence>
<dbReference type="Bgee" id="WBGene00044719">
    <property type="expression patterns" value="Expressed in larva and 1 other cell type or tissue"/>
</dbReference>
<dbReference type="SUPFAM" id="SSF56436">
    <property type="entry name" value="C-type lectin-like"/>
    <property type="match status" value="1"/>
</dbReference>
<feature type="chain" id="PRO_5004212530" evidence="1">
    <location>
        <begin position="18"/>
        <end position="170"/>
    </location>
</feature>
<dbReference type="GeneID" id="4363071"/>
<dbReference type="OMA" id="MNYVAAR"/>
<dbReference type="PANTHER" id="PTHR23062:SF11">
    <property type="entry name" value="C-TYPE LECTIN DOMAIN-CONTAINING PROTEIN"/>
    <property type="match status" value="1"/>
</dbReference>
<dbReference type="EMBL" id="BX284604">
    <property type="protein sequence ID" value="CCD66730.1"/>
    <property type="molecule type" value="Genomic_DNA"/>
</dbReference>
<dbReference type="Proteomes" id="UP000001940">
    <property type="component" value="Chromosome IV"/>
</dbReference>
<protein>
    <submittedName>
        <fullName evidence="3">C-type lectin domain-containing protein</fullName>
    </submittedName>
</protein>
<dbReference type="InParanoid" id="Q2MGE7"/>
<dbReference type="WormBase" id="K03H6.7">
    <property type="protein sequence ID" value="CE39586"/>
    <property type="gene ID" value="WBGene00044719"/>
    <property type="gene designation" value="clec-172"/>
</dbReference>
<dbReference type="PROSITE" id="PS50041">
    <property type="entry name" value="C_TYPE_LECTIN_2"/>
    <property type="match status" value="1"/>
</dbReference>
<dbReference type="CTD" id="4363071"/>
<dbReference type="InterPro" id="IPR016187">
    <property type="entry name" value="CTDL_fold"/>
</dbReference>
<keyword evidence="1" id="KW-0732">Signal</keyword>
<dbReference type="eggNOG" id="KOG4297">
    <property type="taxonomic scope" value="Eukaryota"/>
</dbReference>
<dbReference type="SMR" id="Q2MGE7"/>
<dbReference type="CDD" id="cd00037">
    <property type="entry name" value="CLECT"/>
    <property type="match status" value="1"/>
</dbReference>
<evidence type="ECO:0000313" key="3">
    <source>
        <dbReference type="EMBL" id="CCD66730.1"/>
    </source>
</evidence>
<evidence type="ECO:0000313" key="4">
    <source>
        <dbReference type="Proteomes" id="UP000001940"/>
    </source>
</evidence>
<dbReference type="KEGG" id="cel:CELE_K03H6.7"/>
<dbReference type="PhylomeDB" id="Q2MGE7"/>
<dbReference type="RefSeq" id="NP_001040962.1">
    <property type="nucleotide sequence ID" value="NM_001047497.2"/>
</dbReference>
<dbReference type="AGR" id="WB:WBGene00044719"/>
<dbReference type="PANTHER" id="PTHR23062">
    <property type="entry name" value="HYPOTHETICAL PROTEIN C.ELEGANS"/>
    <property type="match status" value="1"/>
</dbReference>